<comment type="caution">
    <text evidence="2">The sequence shown here is derived from an EMBL/GenBank/DDBJ whole genome shotgun (WGS) entry which is preliminary data.</text>
</comment>
<accession>A0A9P5PEV4</accession>
<organism evidence="2 3">
    <name type="scientific">Rhodocollybia butyracea</name>
    <dbReference type="NCBI Taxonomy" id="206335"/>
    <lineage>
        <taxon>Eukaryota</taxon>
        <taxon>Fungi</taxon>
        <taxon>Dikarya</taxon>
        <taxon>Basidiomycota</taxon>
        <taxon>Agaricomycotina</taxon>
        <taxon>Agaricomycetes</taxon>
        <taxon>Agaricomycetidae</taxon>
        <taxon>Agaricales</taxon>
        <taxon>Marasmiineae</taxon>
        <taxon>Omphalotaceae</taxon>
        <taxon>Rhodocollybia</taxon>
    </lineage>
</organism>
<name>A0A9P5PEV4_9AGAR</name>
<reference evidence="2" key="1">
    <citation type="submission" date="2020-11" db="EMBL/GenBank/DDBJ databases">
        <authorList>
            <consortium name="DOE Joint Genome Institute"/>
            <person name="Ahrendt S."/>
            <person name="Riley R."/>
            <person name="Andreopoulos W."/>
            <person name="Labutti K."/>
            <person name="Pangilinan J."/>
            <person name="Ruiz-Duenas F.J."/>
            <person name="Barrasa J.M."/>
            <person name="Sanchez-Garcia M."/>
            <person name="Camarero S."/>
            <person name="Miyauchi S."/>
            <person name="Serrano A."/>
            <person name="Linde D."/>
            <person name="Babiker R."/>
            <person name="Drula E."/>
            <person name="Ayuso-Fernandez I."/>
            <person name="Pacheco R."/>
            <person name="Padilla G."/>
            <person name="Ferreira P."/>
            <person name="Barriuso J."/>
            <person name="Kellner H."/>
            <person name="Castanera R."/>
            <person name="Alfaro M."/>
            <person name="Ramirez L."/>
            <person name="Pisabarro A.G."/>
            <person name="Kuo A."/>
            <person name="Tritt A."/>
            <person name="Lipzen A."/>
            <person name="He G."/>
            <person name="Yan M."/>
            <person name="Ng V."/>
            <person name="Cullen D."/>
            <person name="Martin F."/>
            <person name="Rosso M.-N."/>
            <person name="Henrissat B."/>
            <person name="Hibbett D."/>
            <person name="Martinez A.T."/>
            <person name="Grigoriev I.V."/>
        </authorList>
    </citation>
    <scope>NUCLEOTIDE SEQUENCE</scope>
    <source>
        <strain evidence="2">AH 40177</strain>
    </source>
</reference>
<evidence type="ECO:0000256" key="1">
    <source>
        <dbReference type="SAM" id="MobiDB-lite"/>
    </source>
</evidence>
<dbReference type="EMBL" id="JADNRY010000125">
    <property type="protein sequence ID" value="KAF9064379.1"/>
    <property type="molecule type" value="Genomic_DNA"/>
</dbReference>
<gene>
    <name evidence="2" type="ORF">BDP27DRAFT_1425958</name>
</gene>
<feature type="region of interest" description="Disordered" evidence="1">
    <location>
        <begin position="280"/>
        <end position="316"/>
    </location>
</feature>
<keyword evidence="3" id="KW-1185">Reference proteome</keyword>
<dbReference type="Proteomes" id="UP000772434">
    <property type="component" value="Unassembled WGS sequence"/>
</dbReference>
<dbReference type="AlphaFoldDB" id="A0A9P5PEV4"/>
<protein>
    <submittedName>
        <fullName evidence="2">Uncharacterized protein</fullName>
    </submittedName>
</protein>
<feature type="compositionally biased region" description="Basic residues" evidence="1">
    <location>
        <begin position="298"/>
        <end position="316"/>
    </location>
</feature>
<evidence type="ECO:0000313" key="2">
    <source>
        <dbReference type="EMBL" id="KAF9064379.1"/>
    </source>
</evidence>
<proteinExistence type="predicted"/>
<evidence type="ECO:0000313" key="3">
    <source>
        <dbReference type="Proteomes" id="UP000772434"/>
    </source>
</evidence>
<sequence length="316" mass="33721">MSHGPSMVPTILEHVSLSLQFNGAIQIAETLPYPYKVLLTCFPYSSDSSTPVVPGRISRSSQSIHHTSSDTGNLPRIGVVASSTVSVLRQEIKALKLNITLLELFDRQKDLEIHHLQSDACGLANTVNAFVSADLSAVLPLLNNALTKIHHTHSRSGTHPSSEASSGLLLIDLVQHLRPSILQQGPLDMGLVHHYVVPDHIPSVSELVHQYRPDLAALAAALQPSSTFITDPNSISVSRSLHPVLTPSNSVIPSSPGLSLAAAPMASTSQPVVARAAYTGTPVPPGSSLHGRLLDPHSRHRSHASRHCRATKKSVA</sequence>